<dbReference type="SUPFAM" id="SSF49785">
    <property type="entry name" value="Galactose-binding domain-like"/>
    <property type="match status" value="1"/>
</dbReference>
<dbReference type="GO" id="GO:0005509">
    <property type="term" value="F:calcium ion binding"/>
    <property type="evidence" value="ECO:0007669"/>
    <property type="project" value="InterPro"/>
</dbReference>
<feature type="chain" id="PRO_5027670023" description="Cadherin domain-containing protein" evidence="1">
    <location>
        <begin position="31"/>
        <end position="1278"/>
    </location>
</feature>
<evidence type="ECO:0000259" key="2">
    <source>
        <dbReference type="PROSITE" id="PS50268"/>
    </source>
</evidence>
<dbReference type="InterPro" id="IPR008979">
    <property type="entry name" value="Galactose-bd-like_sf"/>
</dbReference>
<proteinExistence type="predicted"/>
<dbReference type="Pfam" id="PF05345">
    <property type="entry name" value="He_PIG"/>
    <property type="match status" value="1"/>
</dbReference>
<dbReference type="InterPro" id="IPR002126">
    <property type="entry name" value="Cadherin-like_dom"/>
</dbReference>
<dbReference type="Gene3D" id="2.60.40.60">
    <property type="entry name" value="Cadherins"/>
    <property type="match status" value="1"/>
</dbReference>
<dbReference type="EMBL" id="CACVAZ010000148">
    <property type="protein sequence ID" value="CAA6822005.1"/>
    <property type="molecule type" value="Genomic_DNA"/>
</dbReference>
<dbReference type="SUPFAM" id="SSF49313">
    <property type="entry name" value="Cadherin-like"/>
    <property type="match status" value="2"/>
</dbReference>
<dbReference type="AlphaFoldDB" id="A0A6S6TRR9"/>
<dbReference type="InterPro" id="IPR013783">
    <property type="entry name" value="Ig-like_fold"/>
</dbReference>
<feature type="signal peptide" evidence="1">
    <location>
        <begin position="1"/>
        <end position="30"/>
    </location>
</feature>
<dbReference type="CDD" id="cd11304">
    <property type="entry name" value="Cadherin_repeat"/>
    <property type="match status" value="1"/>
</dbReference>
<dbReference type="InterPro" id="IPR015919">
    <property type="entry name" value="Cadherin-like_sf"/>
</dbReference>
<feature type="domain" description="Cadherin" evidence="2">
    <location>
        <begin position="584"/>
        <end position="666"/>
    </location>
</feature>
<dbReference type="Gene3D" id="2.60.120.260">
    <property type="entry name" value="Galactose-binding domain-like"/>
    <property type="match status" value="3"/>
</dbReference>
<dbReference type="InterPro" id="IPR000421">
    <property type="entry name" value="FA58C"/>
</dbReference>
<reference evidence="3" key="1">
    <citation type="submission" date="2020-01" db="EMBL/GenBank/DDBJ databases">
        <authorList>
            <person name="Meier V. D."/>
            <person name="Meier V D."/>
        </authorList>
    </citation>
    <scope>NUCLEOTIDE SEQUENCE</scope>
    <source>
        <strain evidence="3">HLG_WM_MAG_02</strain>
    </source>
</reference>
<accession>A0A6S6TRR9</accession>
<gene>
    <name evidence="3" type="ORF">HELGO_WM20499</name>
</gene>
<dbReference type="Gene3D" id="2.60.40.10">
    <property type="entry name" value="Immunoglobulins"/>
    <property type="match status" value="2"/>
</dbReference>
<evidence type="ECO:0000313" key="3">
    <source>
        <dbReference type="EMBL" id="CAA6822005.1"/>
    </source>
</evidence>
<name>A0A6S6TRR9_9BACT</name>
<dbReference type="PROSITE" id="PS50268">
    <property type="entry name" value="CADHERIN_2"/>
    <property type="match status" value="1"/>
</dbReference>
<dbReference type="GO" id="GO:0007156">
    <property type="term" value="P:homophilic cell adhesion via plasma membrane adhesion molecules"/>
    <property type="evidence" value="ECO:0007669"/>
    <property type="project" value="InterPro"/>
</dbReference>
<protein>
    <recommendedName>
        <fullName evidence="2">Cadherin domain-containing protein</fullName>
    </recommendedName>
</protein>
<dbReference type="Pfam" id="PF00754">
    <property type="entry name" value="F5_F8_type_C"/>
    <property type="match status" value="1"/>
</dbReference>
<keyword evidence="1" id="KW-0732">Signal</keyword>
<dbReference type="GO" id="GO:0016020">
    <property type="term" value="C:membrane"/>
    <property type="evidence" value="ECO:0007669"/>
    <property type="project" value="InterPro"/>
</dbReference>
<evidence type="ECO:0000256" key="1">
    <source>
        <dbReference type="SAM" id="SignalP"/>
    </source>
</evidence>
<organism evidence="3">
    <name type="scientific">uncultured Sulfurovum sp</name>
    <dbReference type="NCBI Taxonomy" id="269237"/>
    <lineage>
        <taxon>Bacteria</taxon>
        <taxon>Pseudomonadati</taxon>
        <taxon>Campylobacterota</taxon>
        <taxon>Epsilonproteobacteria</taxon>
        <taxon>Campylobacterales</taxon>
        <taxon>Sulfurovaceae</taxon>
        <taxon>Sulfurovum</taxon>
        <taxon>environmental samples</taxon>
    </lineage>
</organism>
<sequence length="1278" mass="142309">MKEINMNNKFINLSMITSAFLALITIPVMAEDNLLKNGSFEDYNINKDNGRWKLVEFSNWTGAGEVWNNKIGKAATEGEYKIELDVGSEVNELSQIVTTVEGTQYKLSLDAYARRTNSSDFQVLVDGEVVATVKPDRKWAEYAVYFVGTGVEQIISLKELDAQSNGLGSIIDNVKLEVSQEMIVNGSFEDFSIEADHGRWKEVRFNAWEGKGEAWNNYLGKRSTKGAYKIELDVGQEVNSLSQIVTTVNRVEYELSLDAYARRANSSDFEIWIDEEKLETFKPLKEWINYGFKFFGNGTSQTISIREVESQNNGLGTIIDNVSLVPTGSFDNRPPLIEGVAKKTVAAYNFFVFTPTASDVDGDTLTFSIENKPAWAEFNSTTGTLSGTPSIVGISADIKITVSDGKLSTALAPFSVEVTEAVDIAQKYGKATQPAKDGYYYYGSPDKMIDGDDSTYNHTEGTTTKNWVQIEVPSPTKISSIMIKGRDSSAYRLGGATVYISDTPYNGTLDASQKVFTLEGNNQKQYIEFTEAQSGTYVIIKGKDSLHIHISTVEIYGEMPNAPKFIGTNYVTTTNKWMNKSESIFNVQASDYQEDNIVYSIEEDVPFDIDANGDIRVTDVLNNESYTFEVVASDGIYSTRQSMTVNVSSETSVNQVFRSNDNTPALSGYVPNTYNKGDTLTVTIAGVSYEAFVSEEGRWSIADDSIENPLAVGTYDVSLSVNAGEAIVYEEYFEIYSSMLQSSMHSLSLETIADVSVQVSSYTQTPLVKDERVRGSSVWLRVENGVLTLENKSYREIKSLLGKYKDKAGKDVLVKLDFNQNILPYSTNVLEHFENADVMEIVHTAGHFDTELSFGGTDCDVHTDTNKTIYCTPTSGNDEIYSDNSGQNFNALSEHQVYSVAMATYSHLYNSVDGLNAMKAWVEGTTYKTLDYTGSYQSSESYLEFEDDKLAYLNENYFRVTMPNNHVKYSSMRYKYAAEGMGGGRSGNLLGTSSGGHFASAWEGSLNIDKKGTNIYDTIHHEAMHGIGFSHASGMTYGWSHAIKQVVDKIYTVGENPVVEVPKYVFETKVLGKAKIQLTIHKTSEATEDEVIIELLSGTAVMDNQYSVEQSDNDENNQVTIAMDNELFTRFFLRVYASDSDELMSTMITPSDMETTYLASDENSSKAYHAITHENWERGAKALNTTLKTNEAQEVCKLWIGSDASIAYQVDAELLNNKYKIAITNADWLESKNLLGRRAVWYQYLAYDYSNNGYSTTWKDYNKLVNDDTLGILCVTPK</sequence>